<dbReference type="GO" id="GO:0016117">
    <property type="term" value="P:carotenoid biosynthetic process"/>
    <property type="evidence" value="ECO:0007669"/>
    <property type="project" value="UniProtKB-KW"/>
</dbReference>
<keyword evidence="3 8" id="KW-0812">Transmembrane</keyword>
<feature type="transmembrane region" description="Helical" evidence="8">
    <location>
        <begin position="81"/>
        <end position="97"/>
    </location>
</feature>
<keyword evidence="7" id="KW-0413">Isomerase</keyword>
<dbReference type="GO" id="GO:0016020">
    <property type="term" value="C:membrane"/>
    <property type="evidence" value="ECO:0007669"/>
    <property type="project" value="UniProtKB-SubCell"/>
</dbReference>
<dbReference type="InterPro" id="IPR017825">
    <property type="entry name" value="Lycopene_cyclase_dom"/>
</dbReference>
<comment type="pathway">
    <text evidence="2">Carotenoid biosynthesis.</text>
</comment>
<proteinExistence type="predicted"/>
<dbReference type="RefSeq" id="WP_208237601.1">
    <property type="nucleotide sequence ID" value="NZ_BAAAQU010000001.1"/>
</dbReference>
<evidence type="ECO:0000256" key="7">
    <source>
        <dbReference type="ARBA" id="ARBA00023235"/>
    </source>
</evidence>
<keyword evidence="10" id="KW-1185">Reference proteome</keyword>
<evidence type="ECO:0000256" key="3">
    <source>
        <dbReference type="ARBA" id="ARBA00022692"/>
    </source>
</evidence>
<evidence type="ECO:0000256" key="2">
    <source>
        <dbReference type="ARBA" id="ARBA00004829"/>
    </source>
</evidence>
<dbReference type="GO" id="GO:0016872">
    <property type="term" value="F:intramolecular lyase activity"/>
    <property type="evidence" value="ECO:0007669"/>
    <property type="project" value="InterPro"/>
</dbReference>
<dbReference type="EMBL" id="JAGFBF010000003">
    <property type="protein sequence ID" value="MBO2989406.1"/>
    <property type="molecule type" value="Genomic_DNA"/>
</dbReference>
<comment type="subcellular location">
    <subcellularLocation>
        <location evidence="1">Membrane</location>
        <topology evidence="1">Multi-pass membrane protein</topology>
    </subcellularLocation>
</comment>
<keyword evidence="5 8" id="KW-1133">Transmembrane helix</keyword>
<dbReference type="AlphaFoldDB" id="A0A939QK58"/>
<keyword evidence="6 8" id="KW-0472">Membrane</keyword>
<evidence type="ECO:0000256" key="8">
    <source>
        <dbReference type="SAM" id="Phobius"/>
    </source>
</evidence>
<feature type="transmembrane region" description="Helical" evidence="8">
    <location>
        <begin position="33"/>
        <end position="60"/>
    </location>
</feature>
<protein>
    <submittedName>
        <fullName evidence="9">Lycopene cyclase domain-containing protein</fullName>
    </submittedName>
</protein>
<evidence type="ECO:0000313" key="9">
    <source>
        <dbReference type="EMBL" id="MBO2989406.1"/>
    </source>
</evidence>
<evidence type="ECO:0000256" key="1">
    <source>
        <dbReference type="ARBA" id="ARBA00004141"/>
    </source>
</evidence>
<sequence length="112" mass="12388">MHLIYLGALLVAFAGMATIDVRHRLFLTRDPKRAIVTVLVGFVVLLIVDVVAILCGLFIIGASPFMTGITIAPHMPIEEPLFLLFLSYLTMVLVALVERVQDVLQDRSRARA</sequence>
<evidence type="ECO:0000313" key="10">
    <source>
        <dbReference type="Proteomes" id="UP000668403"/>
    </source>
</evidence>
<accession>A0A939QK58</accession>
<name>A0A939QK58_9MICO</name>
<evidence type="ECO:0000256" key="6">
    <source>
        <dbReference type="ARBA" id="ARBA00023136"/>
    </source>
</evidence>
<reference evidence="9" key="1">
    <citation type="submission" date="2021-03" db="EMBL/GenBank/DDBJ databases">
        <title>Leucobacter chromiisoli sp. nov., isolated from chromium-containing soil of chemical plant.</title>
        <authorList>
            <person name="Xu Z."/>
        </authorList>
    </citation>
    <scope>NUCLEOTIDE SEQUENCE</scope>
    <source>
        <strain evidence="9">K 70/01</strain>
    </source>
</reference>
<organism evidence="9 10">
    <name type="scientific">Leucobacter tardus</name>
    <dbReference type="NCBI Taxonomy" id="501483"/>
    <lineage>
        <taxon>Bacteria</taxon>
        <taxon>Bacillati</taxon>
        <taxon>Actinomycetota</taxon>
        <taxon>Actinomycetes</taxon>
        <taxon>Micrococcales</taxon>
        <taxon>Microbacteriaceae</taxon>
        <taxon>Leucobacter</taxon>
    </lineage>
</organism>
<dbReference type="NCBIfam" id="TIGR03462">
    <property type="entry name" value="CarR_dom_SF"/>
    <property type="match status" value="1"/>
</dbReference>
<gene>
    <name evidence="9" type="ORF">J4H85_05275</name>
</gene>
<dbReference type="GO" id="GO:0045436">
    <property type="term" value="F:lycopene beta cyclase activity"/>
    <property type="evidence" value="ECO:0007669"/>
    <property type="project" value="UniProtKB-ARBA"/>
</dbReference>
<keyword evidence="4" id="KW-0125">Carotenoid biosynthesis</keyword>
<evidence type="ECO:0000256" key="5">
    <source>
        <dbReference type="ARBA" id="ARBA00022989"/>
    </source>
</evidence>
<evidence type="ECO:0000256" key="4">
    <source>
        <dbReference type="ARBA" id="ARBA00022746"/>
    </source>
</evidence>
<dbReference type="Proteomes" id="UP000668403">
    <property type="component" value="Unassembled WGS sequence"/>
</dbReference>
<comment type="caution">
    <text evidence="9">The sequence shown here is derived from an EMBL/GenBank/DDBJ whole genome shotgun (WGS) entry which is preliminary data.</text>
</comment>